<feature type="region of interest" description="Disordered" evidence="11">
    <location>
        <begin position="388"/>
        <end position="407"/>
    </location>
</feature>
<dbReference type="Pfam" id="PF00069">
    <property type="entry name" value="Pkinase"/>
    <property type="match status" value="1"/>
</dbReference>
<dbReference type="AlphaFoldDB" id="A0AAD3H391"/>
<feature type="cross-link" description="Glycyl lysine isopeptide (Lys-Gly) (interchain with G-Cter in SUMO2)" evidence="8">
    <location>
        <position position="236"/>
    </location>
</feature>
<evidence type="ECO:0000256" key="9">
    <source>
        <dbReference type="PROSITE-ProRule" id="PRU10141"/>
    </source>
</evidence>
<dbReference type="InterPro" id="IPR030616">
    <property type="entry name" value="Aur-like"/>
</dbReference>
<feature type="binding site" evidence="7">
    <location>
        <begin position="238"/>
        <end position="239"/>
    </location>
    <ligand>
        <name>ATP</name>
        <dbReference type="ChEBI" id="CHEBI:30616"/>
    </ligand>
</feature>
<keyword evidence="5 7" id="KW-0067">ATP-binding</keyword>
<comment type="caution">
    <text evidence="13">The sequence shown here is derived from an EMBL/GenBank/DDBJ whole genome shotgun (WGS) entry which is preliminary data.</text>
</comment>
<proteinExistence type="inferred from homology"/>
<sequence>MGLTTSQNAFQTENGTYYDSDSDDDGPCTGCFSLFCPPGEKDPLGSPLPSTPFGHKKKLKQIYGGLEEEDSTLRTNGDDNTNGFNGMKNAEATYIYEGDDGEQKLLQKWQMCEVLGVGSTSVCHRCVNRTTGVAAACKVIDKEQIEKRFEGMIDQFHSEIEALKCLKHPNIIRLYDVYTTSKRIYIVMELMAGGELFDYVVKKGTLTEAEASTIVRMVTNALVYMHEQKIIHRDLKPENLLLKHKPNSIYDIEVKIIDFGLSKTMSQPMAKSFLGTRGYLAPEMLQRRDYSYAADLWALGVIVFVLLCGCLPFDDDSNIPSDELVRSKFTLRFPRWARNLSPSAKDLLHRLLDTNPRTRFTALEASQHPWVKGQSAPKDSMLHSPGKIVLTPGRGPSSINQKKAEATRTQMNQMIANRAANRSRADSNPRKVPQLIRKKSI</sequence>
<dbReference type="SUPFAM" id="SSF56112">
    <property type="entry name" value="Protein kinase-like (PK-like)"/>
    <property type="match status" value="1"/>
</dbReference>
<dbReference type="FunFam" id="1.10.510.10:FF:000571">
    <property type="entry name" value="Maternal embryonic leucine zipper kinase"/>
    <property type="match status" value="1"/>
</dbReference>
<comment type="similarity">
    <text evidence="10">Belongs to the protein kinase superfamily.</text>
</comment>
<evidence type="ECO:0000313" key="14">
    <source>
        <dbReference type="Proteomes" id="UP001054902"/>
    </source>
</evidence>
<feature type="region of interest" description="Disordered" evidence="11">
    <location>
        <begin position="1"/>
        <end position="22"/>
    </location>
</feature>
<evidence type="ECO:0000256" key="10">
    <source>
        <dbReference type="RuleBase" id="RU000304"/>
    </source>
</evidence>
<organism evidence="13 14">
    <name type="scientific">Chaetoceros tenuissimus</name>
    <dbReference type="NCBI Taxonomy" id="426638"/>
    <lineage>
        <taxon>Eukaryota</taxon>
        <taxon>Sar</taxon>
        <taxon>Stramenopiles</taxon>
        <taxon>Ochrophyta</taxon>
        <taxon>Bacillariophyta</taxon>
        <taxon>Coscinodiscophyceae</taxon>
        <taxon>Chaetocerotophycidae</taxon>
        <taxon>Chaetocerotales</taxon>
        <taxon>Chaetocerotaceae</taxon>
        <taxon>Chaetoceros</taxon>
    </lineage>
</organism>
<evidence type="ECO:0000256" key="1">
    <source>
        <dbReference type="ARBA" id="ARBA00022527"/>
    </source>
</evidence>
<keyword evidence="2" id="KW-0808">Transferase</keyword>
<accession>A0AAD3H391</accession>
<keyword evidence="4" id="KW-0418">Kinase</keyword>
<dbReference type="Gene3D" id="1.10.510.10">
    <property type="entry name" value="Transferase(Phosphotransferase) domain 1"/>
    <property type="match status" value="1"/>
</dbReference>
<feature type="binding site" evidence="7 9">
    <location>
        <position position="138"/>
    </location>
    <ligand>
        <name>ATP</name>
        <dbReference type="ChEBI" id="CHEBI:30616"/>
    </ligand>
</feature>
<keyword evidence="1 10" id="KW-0723">Serine/threonine-protein kinase</keyword>
<feature type="compositionally biased region" description="Polar residues" evidence="11">
    <location>
        <begin position="397"/>
        <end position="407"/>
    </location>
</feature>
<dbReference type="InterPro" id="IPR008271">
    <property type="entry name" value="Ser/Thr_kinase_AS"/>
</dbReference>
<dbReference type="FunFam" id="3.30.200.20:FF:000042">
    <property type="entry name" value="Aurora kinase A"/>
    <property type="match status" value="1"/>
</dbReference>
<evidence type="ECO:0000259" key="12">
    <source>
        <dbReference type="PROSITE" id="PS50011"/>
    </source>
</evidence>
<evidence type="ECO:0000256" key="8">
    <source>
        <dbReference type="PIRSR" id="PIRSR630616-3"/>
    </source>
</evidence>
<dbReference type="PANTHER" id="PTHR24350">
    <property type="entry name" value="SERINE/THREONINE-PROTEIN KINASE IAL-RELATED"/>
    <property type="match status" value="1"/>
</dbReference>
<name>A0AAD3H391_9STRA</name>
<dbReference type="InterPro" id="IPR000719">
    <property type="entry name" value="Prot_kinase_dom"/>
</dbReference>
<feature type="region of interest" description="Disordered" evidence="11">
    <location>
        <begin position="417"/>
        <end position="441"/>
    </location>
</feature>
<feature type="binding site" evidence="7">
    <location>
        <position position="258"/>
    </location>
    <ligand>
        <name>ATP</name>
        <dbReference type="ChEBI" id="CHEBI:30616"/>
    </ligand>
</feature>
<dbReference type="GO" id="GO:0005524">
    <property type="term" value="F:ATP binding"/>
    <property type="evidence" value="ECO:0007669"/>
    <property type="project" value="UniProtKB-UniRule"/>
</dbReference>
<dbReference type="CDD" id="cd05117">
    <property type="entry name" value="STKc_CAMK"/>
    <property type="match status" value="1"/>
</dbReference>
<evidence type="ECO:0000256" key="7">
    <source>
        <dbReference type="PIRSR" id="PIRSR630616-2"/>
    </source>
</evidence>
<dbReference type="InterPro" id="IPR011009">
    <property type="entry name" value="Kinase-like_dom_sf"/>
</dbReference>
<evidence type="ECO:0000256" key="11">
    <source>
        <dbReference type="SAM" id="MobiDB-lite"/>
    </source>
</evidence>
<dbReference type="PROSITE" id="PS00108">
    <property type="entry name" value="PROTEIN_KINASE_ST"/>
    <property type="match status" value="1"/>
</dbReference>
<evidence type="ECO:0000256" key="3">
    <source>
        <dbReference type="ARBA" id="ARBA00022741"/>
    </source>
</evidence>
<evidence type="ECO:0000256" key="5">
    <source>
        <dbReference type="ARBA" id="ARBA00022840"/>
    </source>
</evidence>
<dbReference type="Proteomes" id="UP001054902">
    <property type="component" value="Unassembled WGS sequence"/>
</dbReference>
<evidence type="ECO:0000256" key="4">
    <source>
        <dbReference type="ARBA" id="ARBA00022777"/>
    </source>
</evidence>
<dbReference type="SMART" id="SM00220">
    <property type="entry name" value="S_TKc"/>
    <property type="match status" value="1"/>
</dbReference>
<dbReference type="EMBL" id="BLLK01000027">
    <property type="protein sequence ID" value="GFH48304.1"/>
    <property type="molecule type" value="Genomic_DNA"/>
</dbReference>
<feature type="compositionally biased region" description="Polar residues" evidence="11">
    <location>
        <begin position="1"/>
        <end position="15"/>
    </location>
</feature>
<protein>
    <recommendedName>
        <fullName evidence="12">Protein kinase domain-containing protein</fullName>
    </recommendedName>
</protein>
<reference evidence="13 14" key="1">
    <citation type="journal article" date="2021" name="Sci. Rep.">
        <title>The genome of the diatom Chaetoceros tenuissimus carries an ancient integrated fragment of an extant virus.</title>
        <authorList>
            <person name="Hongo Y."/>
            <person name="Kimura K."/>
            <person name="Takaki Y."/>
            <person name="Yoshida Y."/>
            <person name="Baba S."/>
            <person name="Kobayashi G."/>
            <person name="Nagasaki K."/>
            <person name="Hano T."/>
            <person name="Tomaru Y."/>
        </authorList>
    </citation>
    <scope>NUCLEOTIDE SEQUENCE [LARGE SCALE GENOMIC DNA]</scope>
    <source>
        <strain evidence="13 14">NIES-3715</strain>
    </source>
</reference>
<feature type="domain" description="Protein kinase" evidence="12">
    <location>
        <begin position="109"/>
        <end position="371"/>
    </location>
</feature>
<evidence type="ECO:0000313" key="13">
    <source>
        <dbReference type="EMBL" id="GFH48304.1"/>
    </source>
</evidence>
<dbReference type="InterPro" id="IPR017441">
    <property type="entry name" value="Protein_kinase_ATP_BS"/>
</dbReference>
<keyword evidence="3 7" id="KW-0547">Nucleotide-binding</keyword>
<gene>
    <name evidence="13" type="ORF">CTEN210_04780</name>
</gene>
<evidence type="ECO:0000256" key="2">
    <source>
        <dbReference type="ARBA" id="ARBA00022679"/>
    </source>
</evidence>
<evidence type="ECO:0000256" key="6">
    <source>
        <dbReference type="PIRSR" id="PIRSR630616-1"/>
    </source>
</evidence>
<keyword evidence="14" id="KW-1185">Reference proteome</keyword>
<dbReference type="GO" id="GO:0004674">
    <property type="term" value="F:protein serine/threonine kinase activity"/>
    <property type="evidence" value="ECO:0007669"/>
    <property type="project" value="UniProtKB-KW"/>
</dbReference>
<dbReference type="PROSITE" id="PS50011">
    <property type="entry name" value="PROTEIN_KINASE_DOM"/>
    <property type="match status" value="1"/>
</dbReference>
<dbReference type="PROSITE" id="PS00107">
    <property type="entry name" value="PROTEIN_KINASE_ATP"/>
    <property type="match status" value="1"/>
</dbReference>
<feature type="active site" description="Proton acceptor" evidence="6">
    <location>
        <position position="234"/>
    </location>
</feature>